<reference evidence="1" key="1">
    <citation type="submission" date="2014-09" db="EMBL/GenBank/DDBJ databases">
        <authorList>
            <person name="Magalhaes I.L.F."/>
            <person name="Oliveira U."/>
            <person name="Santos F.R."/>
            <person name="Vidigal T.H.D.A."/>
            <person name="Brescovit A.D."/>
            <person name="Santos A.J."/>
        </authorList>
    </citation>
    <scope>NUCLEOTIDE SEQUENCE</scope>
    <source>
        <tissue evidence="1">Shoot tissue taken approximately 20 cm above the soil surface</tissue>
    </source>
</reference>
<name>A0A0A9I0E7_ARUDO</name>
<dbReference type="EMBL" id="GBRH01159298">
    <property type="protein sequence ID" value="JAE38598.1"/>
    <property type="molecule type" value="Transcribed_RNA"/>
</dbReference>
<proteinExistence type="predicted"/>
<sequence length="53" mass="6217">MLFSSISQYIDHFTNFISLCFRFLNPIHTKPHTRCQGLETILRTCLLNKSLNC</sequence>
<protein>
    <submittedName>
        <fullName evidence="1">Uncharacterized protein</fullName>
    </submittedName>
</protein>
<dbReference type="AlphaFoldDB" id="A0A0A9I0E7"/>
<reference evidence="1" key="2">
    <citation type="journal article" date="2015" name="Data Brief">
        <title>Shoot transcriptome of the giant reed, Arundo donax.</title>
        <authorList>
            <person name="Barrero R.A."/>
            <person name="Guerrero F.D."/>
            <person name="Moolhuijzen P."/>
            <person name="Goolsby J.A."/>
            <person name="Tidwell J."/>
            <person name="Bellgard S.E."/>
            <person name="Bellgard M.I."/>
        </authorList>
    </citation>
    <scope>NUCLEOTIDE SEQUENCE</scope>
    <source>
        <tissue evidence="1">Shoot tissue taken approximately 20 cm above the soil surface</tissue>
    </source>
</reference>
<evidence type="ECO:0000313" key="1">
    <source>
        <dbReference type="EMBL" id="JAE38598.1"/>
    </source>
</evidence>
<organism evidence="1">
    <name type="scientific">Arundo donax</name>
    <name type="common">Giant reed</name>
    <name type="synonym">Donax arundinaceus</name>
    <dbReference type="NCBI Taxonomy" id="35708"/>
    <lineage>
        <taxon>Eukaryota</taxon>
        <taxon>Viridiplantae</taxon>
        <taxon>Streptophyta</taxon>
        <taxon>Embryophyta</taxon>
        <taxon>Tracheophyta</taxon>
        <taxon>Spermatophyta</taxon>
        <taxon>Magnoliopsida</taxon>
        <taxon>Liliopsida</taxon>
        <taxon>Poales</taxon>
        <taxon>Poaceae</taxon>
        <taxon>PACMAD clade</taxon>
        <taxon>Arundinoideae</taxon>
        <taxon>Arundineae</taxon>
        <taxon>Arundo</taxon>
    </lineage>
</organism>
<accession>A0A0A9I0E7</accession>